<comment type="caution">
    <text evidence="1">The sequence shown here is derived from an EMBL/GenBank/DDBJ whole genome shotgun (WGS) entry which is preliminary data.</text>
</comment>
<reference evidence="1 2" key="1">
    <citation type="submission" date="2023-05" db="EMBL/GenBank/DDBJ databases">
        <title>Genome sequence of Pinibacter sp. MAH-24.</title>
        <authorList>
            <person name="Huq M.A."/>
        </authorList>
    </citation>
    <scope>NUCLEOTIDE SEQUENCE [LARGE SCALE GENOMIC DNA]</scope>
    <source>
        <strain evidence="1 2">MAH-24</strain>
    </source>
</reference>
<proteinExistence type="predicted"/>
<evidence type="ECO:0000313" key="2">
    <source>
        <dbReference type="Proteomes" id="UP001226434"/>
    </source>
</evidence>
<sequence>MIGLHTLKYLATEKLKDAETLMQNQRYNGAVYMMGYALEFSFKRKLSKTLCFSNGFPETSAEMQQYASQLAAFNVLRTGITLSQIRQIRNHKLVDLIKFSGAEARIVRFCYAEWLLVCCWNPERRYQRQHWTAKKAQEFMTAAGIILKQIT</sequence>
<dbReference type="RefSeq" id="WP_282333154.1">
    <property type="nucleotide sequence ID" value="NZ_JASBRG010000003.1"/>
</dbReference>
<gene>
    <name evidence="1" type="ORF">QJ048_04605</name>
</gene>
<keyword evidence="2" id="KW-1185">Reference proteome</keyword>
<dbReference type="Proteomes" id="UP001226434">
    <property type="component" value="Unassembled WGS sequence"/>
</dbReference>
<organism evidence="1 2">
    <name type="scientific">Pinibacter soli</name>
    <dbReference type="NCBI Taxonomy" id="3044211"/>
    <lineage>
        <taxon>Bacteria</taxon>
        <taxon>Pseudomonadati</taxon>
        <taxon>Bacteroidota</taxon>
        <taxon>Chitinophagia</taxon>
        <taxon>Chitinophagales</taxon>
        <taxon>Chitinophagaceae</taxon>
        <taxon>Pinibacter</taxon>
    </lineage>
</organism>
<dbReference type="EMBL" id="JASBRG010000003">
    <property type="protein sequence ID" value="MDI3319038.1"/>
    <property type="molecule type" value="Genomic_DNA"/>
</dbReference>
<evidence type="ECO:0008006" key="3">
    <source>
        <dbReference type="Google" id="ProtNLM"/>
    </source>
</evidence>
<name>A0ABT6R8Z7_9BACT</name>
<accession>A0ABT6R8Z7</accession>
<evidence type="ECO:0000313" key="1">
    <source>
        <dbReference type="EMBL" id="MDI3319038.1"/>
    </source>
</evidence>
<protein>
    <recommendedName>
        <fullName evidence="3">HEPN domain-containing protein</fullName>
    </recommendedName>
</protein>